<sequence length="62" mass="7030">MCRFAVDLIDFEELSVAQKKALLKDLQKRRDALEAQLDGVNESLKDVNQALKAVAKKSKRRS</sequence>
<keyword evidence="1" id="KW-0175">Coiled coil</keyword>
<dbReference type="AlphaFoldDB" id="A0A7Y4GQ10"/>
<dbReference type="Proteomes" id="UP000544122">
    <property type="component" value="Unassembled WGS sequence"/>
</dbReference>
<gene>
    <name evidence="2" type="ORF">HCN58_08400</name>
</gene>
<reference evidence="2 3" key="1">
    <citation type="submission" date="2020-03" db="EMBL/GenBank/DDBJ databases">
        <title>Bradyrhizobium diversity isolated from nodules of Indigofera sp.</title>
        <authorList>
            <person name="Klepa M."/>
            <person name="Helene L."/>
            <person name="Hungria M."/>
        </authorList>
    </citation>
    <scope>NUCLEOTIDE SEQUENCE [LARGE SCALE GENOMIC DNA]</scope>
    <source>
        <strain evidence="2 3">WSM 1791</strain>
    </source>
</reference>
<evidence type="ECO:0000313" key="2">
    <source>
        <dbReference type="EMBL" id="NOJ39622.1"/>
    </source>
</evidence>
<organism evidence="2 3">
    <name type="scientific">Bradyrhizobium australiense</name>
    <dbReference type="NCBI Taxonomy" id="2721161"/>
    <lineage>
        <taxon>Bacteria</taxon>
        <taxon>Pseudomonadati</taxon>
        <taxon>Pseudomonadota</taxon>
        <taxon>Alphaproteobacteria</taxon>
        <taxon>Hyphomicrobiales</taxon>
        <taxon>Nitrobacteraceae</taxon>
        <taxon>Bradyrhizobium</taxon>
    </lineage>
</organism>
<name>A0A7Y4GQ10_9BRAD</name>
<keyword evidence="3" id="KW-1185">Reference proteome</keyword>
<comment type="caution">
    <text evidence="2">The sequence shown here is derived from an EMBL/GenBank/DDBJ whole genome shotgun (WGS) entry which is preliminary data.</text>
</comment>
<protein>
    <submittedName>
        <fullName evidence="2">Uncharacterized protein</fullName>
    </submittedName>
</protein>
<feature type="coiled-coil region" evidence="1">
    <location>
        <begin position="9"/>
        <end position="61"/>
    </location>
</feature>
<proteinExistence type="predicted"/>
<dbReference type="EMBL" id="JAAVLX010000003">
    <property type="protein sequence ID" value="NOJ39622.1"/>
    <property type="molecule type" value="Genomic_DNA"/>
</dbReference>
<dbReference type="RefSeq" id="WP_171578895.1">
    <property type="nucleotide sequence ID" value="NZ_JAAVLX010000003.1"/>
</dbReference>
<evidence type="ECO:0000313" key="3">
    <source>
        <dbReference type="Proteomes" id="UP000544122"/>
    </source>
</evidence>
<evidence type="ECO:0000256" key="1">
    <source>
        <dbReference type="SAM" id="Coils"/>
    </source>
</evidence>
<accession>A0A7Y4GQ10</accession>